<organism evidence="1 2">
    <name type="scientific">Flavobacterium ginsengiterrae</name>
    <dbReference type="NCBI Taxonomy" id="871695"/>
    <lineage>
        <taxon>Bacteria</taxon>
        <taxon>Pseudomonadati</taxon>
        <taxon>Bacteroidota</taxon>
        <taxon>Flavobacteriia</taxon>
        <taxon>Flavobacteriales</taxon>
        <taxon>Flavobacteriaceae</taxon>
        <taxon>Flavobacterium</taxon>
    </lineage>
</organism>
<comment type="caution">
    <text evidence="1">The sequence shown here is derived from an EMBL/GenBank/DDBJ whole genome shotgun (WGS) entry which is preliminary data.</text>
</comment>
<accession>A0ABP7GBK1</accession>
<evidence type="ECO:0000313" key="2">
    <source>
        <dbReference type="Proteomes" id="UP001500748"/>
    </source>
</evidence>
<protein>
    <submittedName>
        <fullName evidence="1">Uncharacterized protein</fullName>
    </submittedName>
</protein>
<name>A0ABP7GBK1_9FLAO</name>
<proteinExistence type="predicted"/>
<dbReference type="Proteomes" id="UP001500748">
    <property type="component" value="Unassembled WGS sequence"/>
</dbReference>
<keyword evidence="2" id="KW-1185">Reference proteome</keyword>
<evidence type="ECO:0000313" key="1">
    <source>
        <dbReference type="EMBL" id="GAA3756413.1"/>
    </source>
</evidence>
<reference evidence="2" key="1">
    <citation type="journal article" date="2019" name="Int. J. Syst. Evol. Microbiol.">
        <title>The Global Catalogue of Microorganisms (GCM) 10K type strain sequencing project: providing services to taxonomists for standard genome sequencing and annotation.</title>
        <authorList>
            <consortium name="The Broad Institute Genomics Platform"/>
            <consortium name="The Broad Institute Genome Sequencing Center for Infectious Disease"/>
            <person name="Wu L."/>
            <person name="Ma J."/>
        </authorList>
    </citation>
    <scope>NUCLEOTIDE SEQUENCE [LARGE SCALE GENOMIC DNA]</scope>
    <source>
        <strain evidence="2">JCM 17337</strain>
    </source>
</reference>
<dbReference type="EMBL" id="BAABDU010000002">
    <property type="protein sequence ID" value="GAA3756413.1"/>
    <property type="molecule type" value="Genomic_DNA"/>
</dbReference>
<gene>
    <name evidence="1" type="ORF">GCM10022423_03210</name>
</gene>
<sequence length="217" mass="25436">MEQDELIQKNELQKYSKYDFSNLWIQTDNNLVYGIIGENYERILIKFTSVKRSKNNTNEYLVTGKSMVKSNICDFSGKITVVKIQELKKLRFGVDDEYKNAGIKKQGLLTAVYEFFEDKNQKGSGRFSGNLESIWYLDKNDLIQYNNIEIDSDKYFNNAFVGTWKSNISGKEKICNWADYRVPNVNCDFDKGAGELSVSEKYQKNGWWVKPKQNWWK</sequence>